<organism evidence="2 3">
    <name type="scientific">Azospirillum brasilense</name>
    <dbReference type="NCBI Taxonomy" id="192"/>
    <lineage>
        <taxon>Bacteria</taxon>
        <taxon>Pseudomonadati</taxon>
        <taxon>Pseudomonadota</taxon>
        <taxon>Alphaproteobacteria</taxon>
        <taxon>Rhodospirillales</taxon>
        <taxon>Azospirillaceae</taxon>
        <taxon>Azospirillum</taxon>
    </lineage>
</organism>
<feature type="compositionally biased region" description="Low complexity" evidence="1">
    <location>
        <begin position="238"/>
        <end position="249"/>
    </location>
</feature>
<dbReference type="PANTHER" id="PTHR46637:SF1">
    <property type="entry name" value="BLL5188 PROTEIN"/>
    <property type="match status" value="1"/>
</dbReference>
<name>A0A235H9D0_AZOBR</name>
<dbReference type="EMBL" id="NOWT01000022">
    <property type="protein sequence ID" value="OYD82419.1"/>
    <property type="molecule type" value="Genomic_DNA"/>
</dbReference>
<dbReference type="AlphaFoldDB" id="A0A235H9D0"/>
<evidence type="ECO:0000256" key="1">
    <source>
        <dbReference type="SAM" id="MobiDB-lite"/>
    </source>
</evidence>
<dbReference type="Proteomes" id="UP000215367">
    <property type="component" value="Unassembled WGS sequence"/>
</dbReference>
<reference evidence="2 3" key="1">
    <citation type="submission" date="2017-07" db="EMBL/GenBank/DDBJ databases">
        <title>Whole genome sequence of Azospirillum brasilense 2A1, a potential biofertilizer strain.</title>
        <authorList>
            <person name="Fontana C.A."/>
            <person name="Toffoli L.M."/>
            <person name="Salazar S.M."/>
            <person name="Puglisi E."/>
            <person name="Pedraza R."/>
            <person name="Bassi D."/>
            <person name="Cocconcelli P.S."/>
        </authorList>
    </citation>
    <scope>NUCLEOTIDE SEQUENCE [LARGE SCALE GENOMIC DNA]</scope>
    <source>
        <strain evidence="2 3">2A1</strain>
        <plasmid evidence="2">unnamed</plasmid>
    </source>
</reference>
<feature type="compositionally biased region" description="Basic residues" evidence="1">
    <location>
        <begin position="213"/>
        <end position="222"/>
    </location>
</feature>
<gene>
    <name evidence="2" type="ORF">CHT98_20960</name>
</gene>
<dbReference type="PANTHER" id="PTHR46637">
    <property type="entry name" value="TIS1421-TRANSPOSASE PROTEIN A"/>
    <property type="match status" value="1"/>
</dbReference>
<dbReference type="InterPro" id="IPR052909">
    <property type="entry name" value="Transposase_6_like"/>
</dbReference>
<comment type="caution">
    <text evidence="2">The sequence shown here is derived from an EMBL/GenBank/DDBJ whole genome shotgun (WGS) entry which is preliminary data.</text>
</comment>
<keyword evidence="2" id="KW-0614">Plasmid</keyword>
<feature type="region of interest" description="Disordered" evidence="1">
    <location>
        <begin position="171"/>
        <end position="337"/>
    </location>
</feature>
<feature type="compositionally biased region" description="Low complexity" evidence="1">
    <location>
        <begin position="291"/>
        <end position="305"/>
    </location>
</feature>
<feature type="compositionally biased region" description="Low complexity" evidence="1">
    <location>
        <begin position="201"/>
        <end position="212"/>
    </location>
</feature>
<feature type="compositionally biased region" description="Pro residues" evidence="1">
    <location>
        <begin position="250"/>
        <end position="261"/>
    </location>
</feature>
<feature type="compositionally biased region" description="Pro residues" evidence="1">
    <location>
        <begin position="227"/>
        <end position="237"/>
    </location>
</feature>
<protein>
    <recommendedName>
        <fullName evidence="4">Transposase</fullName>
    </recommendedName>
</protein>
<feature type="compositionally biased region" description="Low complexity" evidence="1">
    <location>
        <begin position="262"/>
        <end position="282"/>
    </location>
</feature>
<evidence type="ECO:0000313" key="3">
    <source>
        <dbReference type="Proteomes" id="UP000215367"/>
    </source>
</evidence>
<evidence type="ECO:0008006" key="4">
    <source>
        <dbReference type="Google" id="ProtNLM"/>
    </source>
</evidence>
<proteinExistence type="predicted"/>
<geneLocation type="plasmid" evidence="2">
    <name>unnamed</name>
</geneLocation>
<evidence type="ECO:0000313" key="2">
    <source>
        <dbReference type="EMBL" id="OYD82419.1"/>
    </source>
</evidence>
<accession>A0A235H9D0</accession>
<sequence length="348" mass="37271">MRGEGNGNSAAEVEDGLTSLAGGQPCPFALDAVMGLRGADLIAFGPGADQNHVDRRHVASAVALAAASEAQARATWRDLPEDVMKWRTAWRRLQRRAAAGIWGRIVAELRAMAADAGWDAHLLDSSVIRAHAHADEARRASARRAPATEPSVLPFWTRRPVAMAGRRFCLGQGQPTTEGERPWARSSTPAAAALSRRRPKAAAATFAAPRPRATTKPRRRNRSAPSRPSPTRPPTGRPSPRSRVAAATPMPTPASAHPPAPSAAASRALTTTTANGTLTPPGHVWRRSRPGRAGPSRRSPCRPSATCGFADRRPSPLSRAEPARRNGSRWHVSNGGQRTCAWRIRKTL</sequence>